<evidence type="ECO:0000256" key="1">
    <source>
        <dbReference type="SAM" id="MobiDB-lite"/>
    </source>
</evidence>
<dbReference type="EMBL" id="NMUH01003104">
    <property type="protein sequence ID" value="MQM03840.1"/>
    <property type="molecule type" value="Genomic_DNA"/>
</dbReference>
<gene>
    <name evidence="2" type="ORF">Taro_036628</name>
</gene>
<keyword evidence="3" id="KW-1185">Reference proteome</keyword>
<sequence length="217" mass="23201">TNFLCKRCVDTPINGVDTSTQTQREIVQKCQECVDTCQECVDTSGSFPEIKGTQVDTLPGQVDTRPSSQNSQKPLKHLKEVDQVEAIVGEEFKEGPTSQIAEHRLGLHVYKLLPNSSFYKGVHLKNEGMGTKGGTPTIGGGTGATGTAPSTTGGTTADGCTGAYWSNLVRISVRLSHILSIIRCVDSSPDSSPLPPQSLLSAISDPVQSIFQPHIYN</sequence>
<name>A0A843WM77_COLES</name>
<protein>
    <submittedName>
        <fullName evidence="2">Uncharacterized protein</fullName>
    </submittedName>
</protein>
<proteinExistence type="predicted"/>
<feature type="compositionally biased region" description="Polar residues" evidence="1">
    <location>
        <begin position="64"/>
        <end position="73"/>
    </location>
</feature>
<reference evidence="2" key="1">
    <citation type="submission" date="2017-07" db="EMBL/GenBank/DDBJ databases">
        <title>Taro Niue Genome Assembly and Annotation.</title>
        <authorList>
            <person name="Atibalentja N."/>
            <person name="Keating K."/>
            <person name="Fields C.J."/>
        </authorList>
    </citation>
    <scope>NUCLEOTIDE SEQUENCE</scope>
    <source>
        <strain evidence="2">Niue_2</strain>
        <tissue evidence="2">Leaf</tissue>
    </source>
</reference>
<feature type="region of interest" description="Disordered" evidence="1">
    <location>
        <begin position="51"/>
        <end position="73"/>
    </location>
</feature>
<comment type="caution">
    <text evidence="2">The sequence shown here is derived from an EMBL/GenBank/DDBJ whole genome shotgun (WGS) entry which is preliminary data.</text>
</comment>
<feature type="non-terminal residue" evidence="2">
    <location>
        <position position="1"/>
    </location>
</feature>
<organism evidence="2 3">
    <name type="scientific">Colocasia esculenta</name>
    <name type="common">Wild taro</name>
    <name type="synonym">Arum esculentum</name>
    <dbReference type="NCBI Taxonomy" id="4460"/>
    <lineage>
        <taxon>Eukaryota</taxon>
        <taxon>Viridiplantae</taxon>
        <taxon>Streptophyta</taxon>
        <taxon>Embryophyta</taxon>
        <taxon>Tracheophyta</taxon>
        <taxon>Spermatophyta</taxon>
        <taxon>Magnoliopsida</taxon>
        <taxon>Liliopsida</taxon>
        <taxon>Araceae</taxon>
        <taxon>Aroideae</taxon>
        <taxon>Colocasieae</taxon>
        <taxon>Colocasia</taxon>
    </lineage>
</organism>
<feature type="non-terminal residue" evidence="2">
    <location>
        <position position="217"/>
    </location>
</feature>
<dbReference type="Proteomes" id="UP000652761">
    <property type="component" value="Unassembled WGS sequence"/>
</dbReference>
<evidence type="ECO:0000313" key="3">
    <source>
        <dbReference type="Proteomes" id="UP000652761"/>
    </source>
</evidence>
<accession>A0A843WM77</accession>
<dbReference type="AlphaFoldDB" id="A0A843WM77"/>
<evidence type="ECO:0000313" key="2">
    <source>
        <dbReference type="EMBL" id="MQM03840.1"/>
    </source>
</evidence>